<name>A0A7X0HUM3_9BACI</name>
<reference evidence="2 3" key="1">
    <citation type="submission" date="2020-08" db="EMBL/GenBank/DDBJ databases">
        <title>Genomic Encyclopedia of Type Strains, Phase IV (KMG-IV): sequencing the most valuable type-strain genomes for metagenomic binning, comparative biology and taxonomic classification.</title>
        <authorList>
            <person name="Goeker M."/>
        </authorList>
    </citation>
    <scope>NUCLEOTIDE SEQUENCE [LARGE SCALE GENOMIC DNA]</scope>
    <source>
        <strain evidence="2 3">DSM 5391</strain>
    </source>
</reference>
<dbReference type="SUPFAM" id="SSF54593">
    <property type="entry name" value="Glyoxalase/Bleomycin resistance protein/Dihydroxybiphenyl dioxygenase"/>
    <property type="match status" value="1"/>
</dbReference>
<dbReference type="PANTHER" id="PTHR33990">
    <property type="entry name" value="PROTEIN YJDN-RELATED"/>
    <property type="match status" value="1"/>
</dbReference>
<protein>
    <submittedName>
        <fullName evidence="2">PhnB protein</fullName>
    </submittedName>
</protein>
<dbReference type="Proteomes" id="UP000531594">
    <property type="component" value="Unassembled WGS sequence"/>
</dbReference>
<keyword evidence="3" id="KW-1185">Reference proteome</keyword>
<dbReference type="PANTHER" id="PTHR33990:SF1">
    <property type="entry name" value="PROTEIN YJDN"/>
    <property type="match status" value="1"/>
</dbReference>
<dbReference type="EMBL" id="JACHGK010000017">
    <property type="protein sequence ID" value="MBB6447138.1"/>
    <property type="molecule type" value="Genomic_DNA"/>
</dbReference>
<comment type="caution">
    <text evidence="2">The sequence shown here is derived from an EMBL/GenBank/DDBJ whole genome shotgun (WGS) entry which is preliminary data.</text>
</comment>
<dbReference type="InterPro" id="IPR029068">
    <property type="entry name" value="Glyas_Bleomycin-R_OHBP_Dase"/>
</dbReference>
<dbReference type="InterPro" id="IPR004360">
    <property type="entry name" value="Glyas_Fos-R_dOase_dom"/>
</dbReference>
<accession>A0A7X0HUM3</accession>
<feature type="domain" description="Glyoxalase/fosfomycin resistance/dioxygenase" evidence="1">
    <location>
        <begin position="7"/>
        <end position="135"/>
    </location>
</feature>
<dbReference type="RefSeq" id="WP_184528812.1">
    <property type="nucleotide sequence ID" value="NZ_JACHGK010000017.1"/>
</dbReference>
<evidence type="ECO:0000313" key="2">
    <source>
        <dbReference type="EMBL" id="MBB6447138.1"/>
    </source>
</evidence>
<sequence length="144" mass="16194">MTLKLSPYLMMNGNAKEAIRFYENALNAKVLFSQTFGEMPENPEFPLPEEAKELVSHAILMVGETELMFSDNFPGQTSQIGDQVTICISTNDIESSKQMFESLLRGGQVKMPLQEVFFSPAYGIVTDKFGVTFQIHTESQQKNE</sequence>
<dbReference type="AlphaFoldDB" id="A0A7X0HUM3"/>
<evidence type="ECO:0000313" key="3">
    <source>
        <dbReference type="Proteomes" id="UP000531594"/>
    </source>
</evidence>
<dbReference type="InterPro" id="IPR028973">
    <property type="entry name" value="PhnB-like"/>
</dbReference>
<gene>
    <name evidence="2" type="ORF">HNR53_003817</name>
</gene>
<evidence type="ECO:0000259" key="1">
    <source>
        <dbReference type="Pfam" id="PF00903"/>
    </source>
</evidence>
<dbReference type="Pfam" id="PF00903">
    <property type="entry name" value="Glyoxalase"/>
    <property type="match status" value="1"/>
</dbReference>
<proteinExistence type="predicted"/>
<organism evidence="2 3">
    <name type="scientific">Bacillus benzoevorans</name>
    <dbReference type="NCBI Taxonomy" id="1456"/>
    <lineage>
        <taxon>Bacteria</taxon>
        <taxon>Bacillati</taxon>
        <taxon>Bacillota</taxon>
        <taxon>Bacilli</taxon>
        <taxon>Bacillales</taxon>
        <taxon>Bacillaceae</taxon>
        <taxon>Bacillus</taxon>
    </lineage>
</organism>
<dbReference type="CDD" id="cd06588">
    <property type="entry name" value="PhnB_like"/>
    <property type="match status" value="1"/>
</dbReference>
<dbReference type="Gene3D" id="3.10.180.10">
    <property type="entry name" value="2,3-Dihydroxybiphenyl 1,2-Dioxygenase, domain 1"/>
    <property type="match status" value="1"/>
</dbReference>